<dbReference type="Proteomes" id="UP000215590">
    <property type="component" value="Unassembled WGS sequence"/>
</dbReference>
<evidence type="ECO:0000259" key="3">
    <source>
        <dbReference type="SMART" id="SM00062"/>
    </source>
</evidence>
<feature type="signal peptide" evidence="2">
    <location>
        <begin position="1"/>
        <end position="24"/>
    </location>
</feature>
<evidence type="ECO:0000256" key="2">
    <source>
        <dbReference type="SAM" id="SignalP"/>
    </source>
</evidence>
<dbReference type="PANTHER" id="PTHR35936:SF17">
    <property type="entry name" value="ARGININE-BINDING EXTRACELLULAR PROTEIN ARTP"/>
    <property type="match status" value="1"/>
</dbReference>
<evidence type="ECO:0000313" key="5">
    <source>
        <dbReference type="Proteomes" id="UP000215590"/>
    </source>
</evidence>
<dbReference type="SUPFAM" id="SSF53850">
    <property type="entry name" value="Periplasmic binding protein-like II"/>
    <property type="match status" value="1"/>
</dbReference>
<evidence type="ECO:0000256" key="1">
    <source>
        <dbReference type="ARBA" id="ARBA00022729"/>
    </source>
</evidence>
<reference evidence="4 5" key="1">
    <citation type="submission" date="2017-07" db="EMBL/GenBank/DDBJ databases">
        <title>Phylogenetic study on the rhizospheric bacterium Ochrobactrum sp. A44.</title>
        <authorList>
            <person name="Krzyzanowska D.M."/>
            <person name="Ossowicki A."/>
            <person name="Rajewska M."/>
            <person name="Maciag T."/>
            <person name="Kaczynski Z."/>
            <person name="Czerwicka M."/>
            <person name="Jafra S."/>
        </authorList>
    </citation>
    <scope>NUCLEOTIDE SEQUENCE [LARGE SCALE GENOMIC DNA]</scope>
    <source>
        <strain evidence="4 5">DSM 7216</strain>
    </source>
</reference>
<dbReference type="PANTHER" id="PTHR35936">
    <property type="entry name" value="MEMBRANE-BOUND LYTIC MUREIN TRANSGLYCOSYLASE F"/>
    <property type="match status" value="1"/>
</dbReference>
<evidence type="ECO:0000313" key="4">
    <source>
        <dbReference type="EMBL" id="OYR13344.1"/>
    </source>
</evidence>
<feature type="chain" id="PRO_5012716617" evidence="2">
    <location>
        <begin position="25"/>
        <end position="305"/>
    </location>
</feature>
<dbReference type="RefSeq" id="WP_169717386.1">
    <property type="nucleotide sequence ID" value="NZ_JBHEEK010000024.1"/>
</dbReference>
<dbReference type="AlphaFoldDB" id="A0A256FES8"/>
<keyword evidence="5" id="KW-1185">Reference proteome</keyword>
<dbReference type="Pfam" id="PF00497">
    <property type="entry name" value="SBP_bac_3"/>
    <property type="match status" value="1"/>
</dbReference>
<dbReference type="CDD" id="cd13530">
    <property type="entry name" value="PBP2_peptides_like"/>
    <property type="match status" value="1"/>
</dbReference>
<feature type="domain" description="Solute-binding protein family 3/N-terminal" evidence="3">
    <location>
        <begin position="40"/>
        <end position="263"/>
    </location>
</feature>
<accession>A0A256FES8</accession>
<dbReference type="Gene3D" id="3.40.190.10">
    <property type="entry name" value="Periplasmic binding protein-like II"/>
    <property type="match status" value="2"/>
</dbReference>
<sequence>MKKIIKLIMGALVATSLGTLAVKAAEDPRGTLGDILKAKKIVIMNDLSAAPWQFRDANGNAAGFSIDLDRLIAAKLDVDLEMRNVEWAGLIPGLLSRKSDILATSMSTTFKRAQQVMFTRNNWYETGVVAIVQPENKDQSWEDLNQSGKRIAVKAGTNAVDAAKQFFPLAELQTYPNDVDTYQALKTNRVDAILNDLAVLGIVKPEYGFEALTEPRQLITADTWGFAVRPGDFYTQQYLDFFLDKITESGELDALKKYWVTGDAWKKDFLEKNSGVSDDRKELVELLGIGAYVPESGDGSRMTLQ</sequence>
<dbReference type="EMBL" id="NNRJ01000053">
    <property type="protein sequence ID" value="OYR13344.1"/>
    <property type="molecule type" value="Genomic_DNA"/>
</dbReference>
<name>A0A256FES8_9HYPH</name>
<dbReference type="InterPro" id="IPR001638">
    <property type="entry name" value="Solute-binding_3/MltF_N"/>
</dbReference>
<protein>
    <submittedName>
        <fullName evidence="4">Bacterial extracellular solute-binding, 3 family protein</fullName>
    </submittedName>
</protein>
<organism evidence="4 5">
    <name type="scientific">Brucella thiophenivorans</name>
    <dbReference type="NCBI Taxonomy" id="571255"/>
    <lineage>
        <taxon>Bacteria</taxon>
        <taxon>Pseudomonadati</taxon>
        <taxon>Pseudomonadota</taxon>
        <taxon>Alphaproteobacteria</taxon>
        <taxon>Hyphomicrobiales</taxon>
        <taxon>Brucellaceae</taxon>
        <taxon>Brucella/Ochrobactrum group</taxon>
        <taxon>Brucella</taxon>
    </lineage>
</organism>
<comment type="caution">
    <text evidence="4">The sequence shown here is derived from an EMBL/GenBank/DDBJ whole genome shotgun (WGS) entry which is preliminary data.</text>
</comment>
<proteinExistence type="predicted"/>
<gene>
    <name evidence="4" type="ORF">CEV31_3466</name>
</gene>
<dbReference type="SMART" id="SM00062">
    <property type="entry name" value="PBPb"/>
    <property type="match status" value="1"/>
</dbReference>
<keyword evidence="1 2" id="KW-0732">Signal</keyword>